<dbReference type="PANTHER" id="PTHR47691:SF3">
    <property type="entry name" value="HTH-TYPE TRANSCRIPTIONAL REGULATOR RV0890C-RELATED"/>
    <property type="match status" value="1"/>
</dbReference>
<dbReference type="InterPro" id="IPR027417">
    <property type="entry name" value="P-loop_NTPase"/>
</dbReference>
<protein>
    <recommendedName>
        <fullName evidence="1">NACHT domain-containing protein</fullName>
    </recommendedName>
</protein>
<dbReference type="InterPro" id="IPR059179">
    <property type="entry name" value="MLKL-like_MCAfunc"/>
</dbReference>
<dbReference type="SUPFAM" id="SSF48452">
    <property type="entry name" value="TPR-like"/>
    <property type="match status" value="1"/>
</dbReference>
<evidence type="ECO:0000313" key="2">
    <source>
        <dbReference type="EMBL" id="KAF9019037.1"/>
    </source>
</evidence>
<dbReference type="InterPro" id="IPR019734">
    <property type="entry name" value="TPR_rpt"/>
</dbReference>
<dbReference type="EMBL" id="JADNRY010001246">
    <property type="protein sequence ID" value="KAF9019037.1"/>
    <property type="molecule type" value="Genomic_DNA"/>
</dbReference>
<proteinExistence type="predicted"/>
<gene>
    <name evidence="2" type="ORF">BDP27DRAFT_1308978</name>
</gene>
<comment type="caution">
    <text evidence="2">The sequence shown here is derived from an EMBL/GenBank/DDBJ whole genome shotgun (WGS) entry which is preliminary data.</text>
</comment>
<keyword evidence="3" id="KW-1185">Reference proteome</keyword>
<dbReference type="PANTHER" id="PTHR47691">
    <property type="entry name" value="REGULATOR-RELATED"/>
    <property type="match status" value="1"/>
</dbReference>
<dbReference type="Pfam" id="PF05729">
    <property type="entry name" value="NACHT"/>
    <property type="match status" value="1"/>
</dbReference>
<evidence type="ECO:0000259" key="1">
    <source>
        <dbReference type="Pfam" id="PF05729"/>
    </source>
</evidence>
<organism evidence="2 3">
    <name type="scientific">Rhodocollybia butyracea</name>
    <dbReference type="NCBI Taxonomy" id="206335"/>
    <lineage>
        <taxon>Eukaryota</taxon>
        <taxon>Fungi</taxon>
        <taxon>Dikarya</taxon>
        <taxon>Basidiomycota</taxon>
        <taxon>Agaricomycotina</taxon>
        <taxon>Agaricomycetes</taxon>
        <taxon>Agaricomycetidae</taxon>
        <taxon>Agaricales</taxon>
        <taxon>Marasmiineae</taxon>
        <taxon>Omphalotaceae</taxon>
        <taxon>Rhodocollybia</taxon>
    </lineage>
</organism>
<dbReference type="CDD" id="cd21037">
    <property type="entry name" value="MLKL_NTD"/>
    <property type="match status" value="1"/>
</dbReference>
<dbReference type="SMART" id="SM00028">
    <property type="entry name" value="TPR"/>
    <property type="match status" value="3"/>
</dbReference>
<dbReference type="Proteomes" id="UP000772434">
    <property type="component" value="Unassembled WGS sequence"/>
</dbReference>
<dbReference type="InterPro" id="IPR007111">
    <property type="entry name" value="NACHT_NTPase"/>
</dbReference>
<dbReference type="SUPFAM" id="SSF52540">
    <property type="entry name" value="P-loop containing nucleoside triphosphate hydrolases"/>
    <property type="match status" value="1"/>
</dbReference>
<dbReference type="AlphaFoldDB" id="A0A9P5P2P2"/>
<sequence length="910" mass="100987">MTNRFSMWPRKIKNFKKGKTSHPTSQEDNEVTPTAEMYALKGGVAAAKILEQVAGIIPVPFLSEFVKVAINVLEVCEKATAIEKEVTQLQDRVLRLALLIMDKVGKNASSDLQSQVKDLQLMLNSIITDLNQLKQQKKLLLVFFNNLNKEAISKCVNRLNAALEQFDVGHKLRTEDLLRKIESGHATVVAALSRIENAIEKTIQPHNAPFPKQDMPPRRAFHGRKSVVKEIVTLLADEGTSRVCITGTGGMGKTSVALAVMENLADSDIFCADYRFWIPCVKATSLDLFLRILYTQLRITADSYDTLDPLINELNFTKDRRLLLLDNFETPCNANDSGVNDILIRLSELPHVALMVTMTSSFPPSDEIEWQNIPLLPLDLPAARETFTNLYPTADKGADLDNLLNAVGAIPIAITLMAVDGKNSKASPKYLLQEWKTAGTEMISLVDRRISLSLNQEVVKSNPDAFTLLAVLSMLPAGTTGNNLHWWASSLTSHLAAVKSLRTAGLLEQDDGDFEASHIFVRPTIEAYMSRQNRIPTKVYEQVHDACYKFVLDHKSTLDDAKFKDDLAALATEETNIQNLLMQVDTRGLRPNALNALIAFSYYQLCTKASTVVILHALEIAQAIDDARCIAEAHLTLGKILCRLDHYDAARPHFRDAHRLFKTLPDGADHWRMGECLMWLADASKMLPKSSVDIGSLVREAQTELSDDPNHPNQKFHLAHSREAFKVLREAQSIFEELRCRASTSKCVLLTARLHASFQEYEEALPLYRQSLVIAKNVGDGRLIHDALIGLVHALIVLSNHDEAHVIISECLPDVQAGGSPLKIGQILELLGYNYVAKENPENAQSAFERARVQYSNIGSTVMGGDGKQRCSGNLTKLNDGQTTTILSDLKKWPKTTTKITSTITTVSSI</sequence>
<reference evidence="2" key="1">
    <citation type="submission" date="2020-11" db="EMBL/GenBank/DDBJ databases">
        <authorList>
            <consortium name="DOE Joint Genome Institute"/>
            <person name="Ahrendt S."/>
            <person name="Riley R."/>
            <person name="Andreopoulos W."/>
            <person name="Labutti K."/>
            <person name="Pangilinan J."/>
            <person name="Ruiz-Duenas F.J."/>
            <person name="Barrasa J.M."/>
            <person name="Sanchez-Garcia M."/>
            <person name="Camarero S."/>
            <person name="Miyauchi S."/>
            <person name="Serrano A."/>
            <person name="Linde D."/>
            <person name="Babiker R."/>
            <person name="Drula E."/>
            <person name="Ayuso-Fernandez I."/>
            <person name="Pacheco R."/>
            <person name="Padilla G."/>
            <person name="Ferreira P."/>
            <person name="Barriuso J."/>
            <person name="Kellner H."/>
            <person name="Castanera R."/>
            <person name="Alfaro M."/>
            <person name="Ramirez L."/>
            <person name="Pisabarro A.G."/>
            <person name="Kuo A."/>
            <person name="Tritt A."/>
            <person name="Lipzen A."/>
            <person name="He G."/>
            <person name="Yan M."/>
            <person name="Ng V."/>
            <person name="Cullen D."/>
            <person name="Martin F."/>
            <person name="Rosso M.-N."/>
            <person name="Henrissat B."/>
            <person name="Hibbett D."/>
            <person name="Martinez A.T."/>
            <person name="Grigoriev I.V."/>
        </authorList>
    </citation>
    <scope>NUCLEOTIDE SEQUENCE</scope>
    <source>
        <strain evidence="2">AH 40177</strain>
    </source>
</reference>
<dbReference type="OrthoDB" id="3052556at2759"/>
<evidence type="ECO:0000313" key="3">
    <source>
        <dbReference type="Proteomes" id="UP000772434"/>
    </source>
</evidence>
<feature type="domain" description="NACHT" evidence="1">
    <location>
        <begin position="242"/>
        <end position="361"/>
    </location>
</feature>
<dbReference type="Gene3D" id="3.40.50.300">
    <property type="entry name" value="P-loop containing nucleotide triphosphate hydrolases"/>
    <property type="match status" value="1"/>
</dbReference>
<accession>A0A9P5P2P2</accession>
<name>A0A9P5P2P2_9AGAR</name>
<dbReference type="Gene3D" id="1.25.40.10">
    <property type="entry name" value="Tetratricopeptide repeat domain"/>
    <property type="match status" value="1"/>
</dbReference>
<dbReference type="InterPro" id="IPR011990">
    <property type="entry name" value="TPR-like_helical_dom_sf"/>
</dbReference>